<dbReference type="PROSITE" id="PS50893">
    <property type="entry name" value="ABC_TRANSPORTER_2"/>
    <property type="match status" value="1"/>
</dbReference>
<comment type="subcellular location">
    <subcellularLocation>
        <location evidence="1">Cell membrane</location>
        <topology evidence="1">Peripheral membrane protein</topology>
    </subcellularLocation>
</comment>
<dbReference type="PROSITE" id="PS00211">
    <property type="entry name" value="ABC_TRANSPORTER_1"/>
    <property type="match status" value="1"/>
</dbReference>
<dbReference type="InterPro" id="IPR003439">
    <property type="entry name" value="ABC_transporter-like_ATP-bd"/>
</dbReference>
<dbReference type="NCBIfam" id="TIGR01727">
    <property type="entry name" value="oligo_HPY"/>
    <property type="match status" value="1"/>
</dbReference>
<dbReference type="CDD" id="cd03257">
    <property type="entry name" value="ABC_NikE_OppD_transporters"/>
    <property type="match status" value="1"/>
</dbReference>
<reference evidence="9" key="1">
    <citation type="submission" date="2020-05" db="EMBL/GenBank/DDBJ databases">
        <authorList>
            <person name="Chiriac C."/>
            <person name="Salcher M."/>
            <person name="Ghai R."/>
            <person name="Kavagutti S V."/>
        </authorList>
    </citation>
    <scope>NUCLEOTIDE SEQUENCE</scope>
</reference>
<evidence type="ECO:0000313" key="8">
    <source>
        <dbReference type="EMBL" id="CAB4677256.1"/>
    </source>
</evidence>
<dbReference type="Gene3D" id="3.40.50.300">
    <property type="entry name" value="P-loop containing nucleotide triphosphate hydrolases"/>
    <property type="match status" value="1"/>
</dbReference>
<dbReference type="GO" id="GO:0016887">
    <property type="term" value="F:ATP hydrolysis activity"/>
    <property type="evidence" value="ECO:0007669"/>
    <property type="project" value="InterPro"/>
</dbReference>
<accession>A0A6J6PN38</accession>
<dbReference type="InterPro" id="IPR050388">
    <property type="entry name" value="ABC_Ni/Peptide_Import"/>
</dbReference>
<dbReference type="AlphaFoldDB" id="A0A6J6PN38"/>
<evidence type="ECO:0000256" key="1">
    <source>
        <dbReference type="ARBA" id="ARBA00004202"/>
    </source>
</evidence>
<dbReference type="InterPro" id="IPR027417">
    <property type="entry name" value="P-loop_NTPase"/>
</dbReference>
<evidence type="ECO:0000313" key="9">
    <source>
        <dbReference type="EMBL" id="CAB4700049.1"/>
    </source>
</evidence>
<keyword evidence="5" id="KW-0067">ATP-binding</keyword>
<keyword evidence="3" id="KW-1003">Cell membrane</keyword>
<dbReference type="EMBL" id="CAFBRC010000061">
    <property type="protein sequence ID" value="CAB5076374.1"/>
    <property type="molecule type" value="Genomic_DNA"/>
</dbReference>
<dbReference type="EMBL" id="CAEZXN010000026">
    <property type="protein sequence ID" value="CAB4700049.1"/>
    <property type="molecule type" value="Genomic_DNA"/>
</dbReference>
<evidence type="ECO:0000256" key="4">
    <source>
        <dbReference type="ARBA" id="ARBA00022741"/>
    </source>
</evidence>
<evidence type="ECO:0000256" key="6">
    <source>
        <dbReference type="ARBA" id="ARBA00023136"/>
    </source>
</evidence>
<name>A0A6J6PN38_9ZZZZ</name>
<organism evidence="9">
    <name type="scientific">freshwater metagenome</name>
    <dbReference type="NCBI Taxonomy" id="449393"/>
    <lineage>
        <taxon>unclassified sequences</taxon>
        <taxon>metagenomes</taxon>
        <taxon>ecological metagenomes</taxon>
    </lineage>
</organism>
<evidence type="ECO:0000256" key="5">
    <source>
        <dbReference type="ARBA" id="ARBA00022840"/>
    </source>
</evidence>
<proteinExistence type="predicted"/>
<dbReference type="EMBL" id="CAFBAA010000063">
    <property type="protein sequence ID" value="CAB4845441.1"/>
    <property type="molecule type" value="Genomic_DNA"/>
</dbReference>
<sequence length="346" mass="37198">MTRLLDINDLHVTFPTEDGDVKAVDGISLTLDAGETVAIVGESGSGKTVTSLSVLGLHNRKRTRLNGEILVHTEAGAVDVVSCSDEELRKLRGSAVAMIFQDPMSSLHPYYSIGNQLAEAYRVVSKASKKDALKRCVEMLDLVGIPEPQKRVKEYPHQFSGGMRQRVMIAMALINNPRILIADEPTTALDVTVQAQILTLLKELQREFNMGILLITHDLGVVAEVADRVNVMYAGKVVERGSVDDIYYRPLAPYTMGLLSSIPSVYGKGTGRLSAIPGQPPSLISLPEGCSFASRCSFASQVVGASCATDAPHLIEDEPGHFARCHLALADRRTAGAKFAAKGGNA</sequence>
<evidence type="ECO:0000313" key="10">
    <source>
        <dbReference type="EMBL" id="CAB4845441.1"/>
    </source>
</evidence>
<keyword evidence="2" id="KW-0813">Transport</keyword>
<evidence type="ECO:0000256" key="2">
    <source>
        <dbReference type="ARBA" id="ARBA00022448"/>
    </source>
</evidence>
<dbReference type="SMART" id="SM00382">
    <property type="entry name" value="AAA"/>
    <property type="match status" value="1"/>
</dbReference>
<dbReference type="Pfam" id="PF08352">
    <property type="entry name" value="oligo_HPY"/>
    <property type="match status" value="1"/>
</dbReference>
<dbReference type="EMBL" id="CAEZXB010000014">
    <property type="protein sequence ID" value="CAB4677256.1"/>
    <property type="molecule type" value="Genomic_DNA"/>
</dbReference>
<dbReference type="SUPFAM" id="SSF52540">
    <property type="entry name" value="P-loop containing nucleoside triphosphate hydrolases"/>
    <property type="match status" value="1"/>
</dbReference>
<dbReference type="GO" id="GO:0015833">
    <property type="term" value="P:peptide transport"/>
    <property type="evidence" value="ECO:0007669"/>
    <property type="project" value="InterPro"/>
</dbReference>
<dbReference type="PANTHER" id="PTHR43297">
    <property type="entry name" value="OLIGOPEPTIDE TRANSPORT ATP-BINDING PROTEIN APPD"/>
    <property type="match status" value="1"/>
</dbReference>
<dbReference type="GO" id="GO:0005886">
    <property type="term" value="C:plasma membrane"/>
    <property type="evidence" value="ECO:0007669"/>
    <property type="project" value="UniProtKB-SubCell"/>
</dbReference>
<evidence type="ECO:0000259" key="7">
    <source>
        <dbReference type="PROSITE" id="PS50893"/>
    </source>
</evidence>
<dbReference type="InterPro" id="IPR003593">
    <property type="entry name" value="AAA+_ATPase"/>
</dbReference>
<keyword evidence="6" id="KW-0472">Membrane</keyword>
<evidence type="ECO:0000313" key="11">
    <source>
        <dbReference type="EMBL" id="CAB5076374.1"/>
    </source>
</evidence>
<gene>
    <name evidence="8" type="ORF">UFOPK2342_00875</name>
    <name evidence="9" type="ORF">UFOPK2423_01125</name>
    <name evidence="10" type="ORF">UFOPK3266_01607</name>
    <name evidence="11" type="ORF">UFOPK4367_00972</name>
</gene>
<feature type="domain" description="ABC transporter" evidence="7">
    <location>
        <begin position="5"/>
        <end position="259"/>
    </location>
</feature>
<protein>
    <submittedName>
        <fullName evidence="9">Unannotated protein</fullName>
    </submittedName>
</protein>
<dbReference type="GO" id="GO:0005524">
    <property type="term" value="F:ATP binding"/>
    <property type="evidence" value="ECO:0007669"/>
    <property type="project" value="UniProtKB-KW"/>
</dbReference>
<dbReference type="Pfam" id="PF00005">
    <property type="entry name" value="ABC_tran"/>
    <property type="match status" value="1"/>
</dbReference>
<dbReference type="PANTHER" id="PTHR43297:SF2">
    <property type="entry name" value="DIPEPTIDE TRANSPORT ATP-BINDING PROTEIN DPPD"/>
    <property type="match status" value="1"/>
</dbReference>
<keyword evidence="4" id="KW-0547">Nucleotide-binding</keyword>
<dbReference type="InterPro" id="IPR017871">
    <property type="entry name" value="ABC_transporter-like_CS"/>
</dbReference>
<dbReference type="FunFam" id="3.40.50.300:FF:000016">
    <property type="entry name" value="Oligopeptide ABC transporter ATP-binding component"/>
    <property type="match status" value="1"/>
</dbReference>
<dbReference type="InterPro" id="IPR013563">
    <property type="entry name" value="Oligopep_ABC_C"/>
</dbReference>
<evidence type="ECO:0000256" key="3">
    <source>
        <dbReference type="ARBA" id="ARBA00022475"/>
    </source>
</evidence>